<dbReference type="InterPro" id="IPR010824">
    <property type="entry name" value="DUF1425"/>
</dbReference>
<name>A0A1E8E192_9GAMM</name>
<comment type="caution">
    <text evidence="2">The sequence shown here is derived from an EMBL/GenBank/DDBJ whole genome shotgun (WGS) entry which is preliminary data.</text>
</comment>
<evidence type="ECO:0008006" key="4">
    <source>
        <dbReference type="Google" id="ProtNLM"/>
    </source>
</evidence>
<feature type="signal peptide" evidence="1">
    <location>
        <begin position="1"/>
        <end position="27"/>
    </location>
</feature>
<evidence type="ECO:0000313" key="2">
    <source>
        <dbReference type="EMBL" id="OFE43421.1"/>
    </source>
</evidence>
<dbReference type="CDD" id="cd09030">
    <property type="entry name" value="DUF1425"/>
    <property type="match status" value="1"/>
</dbReference>
<dbReference type="Proteomes" id="UP000186931">
    <property type="component" value="Unassembled WGS sequence"/>
</dbReference>
<dbReference type="EMBL" id="MKQS01000012">
    <property type="protein sequence ID" value="OFE43421.1"/>
    <property type="molecule type" value="Genomic_DNA"/>
</dbReference>
<dbReference type="eggNOG" id="COG5633">
    <property type="taxonomic scope" value="Bacteria"/>
</dbReference>
<gene>
    <name evidence="2" type="ORF">BJN41_07060</name>
</gene>
<dbReference type="AlphaFoldDB" id="A0A1E8E192"/>
<organism evidence="2 3">
    <name type="scientific">Acinetobacter towneri</name>
    <dbReference type="NCBI Taxonomy" id="202956"/>
    <lineage>
        <taxon>Bacteria</taxon>
        <taxon>Pseudomonadati</taxon>
        <taxon>Pseudomonadota</taxon>
        <taxon>Gammaproteobacteria</taxon>
        <taxon>Moraxellales</taxon>
        <taxon>Moraxellaceae</taxon>
        <taxon>Acinetobacter</taxon>
    </lineage>
</organism>
<accession>A0A1E8E192</accession>
<protein>
    <recommendedName>
        <fullName evidence="4">DUF1425 domain-containing protein</fullName>
    </recommendedName>
</protein>
<dbReference type="STRING" id="202956.BJN41_07060"/>
<dbReference type="Pfam" id="PF07233">
    <property type="entry name" value="DUF1425"/>
    <property type="match status" value="1"/>
</dbReference>
<proteinExistence type="predicted"/>
<dbReference type="RefSeq" id="WP_019836090.1">
    <property type="nucleotide sequence ID" value="NZ_CP183897.1"/>
</dbReference>
<keyword evidence="1" id="KW-0732">Signal</keyword>
<evidence type="ECO:0000313" key="3">
    <source>
        <dbReference type="Proteomes" id="UP000186931"/>
    </source>
</evidence>
<feature type="chain" id="PRO_5009213277" description="DUF1425 domain-containing protein" evidence="1">
    <location>
        <begin position="28"/>
        <end position="133"/>
    </location>
</feature>
<dbReference type="Gene3D" id="2.60.40.3230">
    <property type="match status" value="1"/>
</dbReference>
<dbReference type="InterPro" id="IPR038483">
    <property type="entry name" value="YcfL-like_sf"/>
</dbReference>
<dbReference type="PROSITE" id="PS51257">
    <property type="entry name" value="PROKAR_LIPOPROTEIN"/>
    <property type="match status" value="1"/>
</dbReference>
<sequence length="133" mass="14381">MKNQLKLALLALSAAAMVGCTAPNALSTQTDANNEVSIRTITNNPVLTTEVFVERVGMSMAGDLKKASIAIKNRRFNNKDFSYKIVWVDAHGAEVNPEGAIWKPIQLTGREVKGVQSLAPNPSAVDVVVYLKK</sequence>
<reference evidence="2 3" key="1">
    <citation type="submission" date="2016-10" db="EMBL/GenBank/DDBJ databases">
        <title>Genome of airborne Acinetobacter sp. 5-2Ac02 in the hospital environment: Species near to Acinetobacter towneri.</title>
        <authorList>
            <person name="Barbosa B."/>
            <person name="Fernandez-Garcia L."/>
            <person name="Gato E."/>
            <person name="Leao R."/>
            <person name="Albano R."/>
            <person name="Fernandez B."/>
            <person name="Fernandez-Cuenca F."/>
            <person name="Marques E."/>
            <person name="Tomas M."/>
        </authorList>
    </citation>
    <scope>NUCLEOTIDE SEQUENCE [LARGE SCALE GENOMIC DNA]</scope>
    <source>
        <strain evidence="2 3">5-2Ac02</strain>
    </source>
</reference>
<evidence type="ECO:0000256" key="1">
    <source>
        <dbReference type="SAM" id="SignalP"/>
    </source>
</evidence>